<dbReference type="GO" id="GO:0019900">
    <property type="term" value="F:kinase binding"/>
    <property type="evidence" value="ECO:0007669"/>
    <property type="project" value="InterPro"/>
</dbReference>
<accession>A0AAN9GHR6</accession>
<dbReference type="PANTHER" id="PTHR23056:SF110">
    <property type="entry name" value="CALMODULIN"/>
    <property type="match status" value="1"/>
</dbReference>
<dbReference type="GO" id="GO:0019722">
    <property type="term" value="P:calcium-mediated signaling"/>
    <property type="evidence" value="ECO:0007669"/>
    <property type="project" value="InterPro"/>
</dbReference>
<dbReference type="CDD" id="cd00051">
    <property type="entry name" value="EFh"/>
    <property type="match status" value="1"/>
</dbReference>
<dbReference type="InterPro" id="IPR018247">
    <property type="entry name" value="EF_Hand_1_Ca_BS"/>
</dbReference>
<dbReference type="AlphaFoldDB" id="A0AAN9GHR6"/>
<organism evidence="4 5">
    <name type="scientific">Littorina saxatilis</name>
    <dbReference type="NCBI Taxonomy" id="31220"/>
    <lineage>
        <taxon>Eukaryota</taxon>
        <taxon>Metazoa</taxon>
        <taxon>Spiralia</taxon>
        <taxon>Lophotrochozoa</taxon>
        <taxon>Mollusca</taxon>
        <taxon>Gastropoda</taxon>
        <taxon>Caenogastropoda</taxon>
        <taxon>Littorinimorpha</taxon>
        <taxon>Littorinoidea</taxon>
        <taxon>Littorinidae</taxon>
        <taxon>Littorina</taxon>
    </lineage>
</organism>
<dbReference type="InterPro" id="IPR045198">
    <property type="entry name" value="CNBL1-10"/>
</dbReference>
<keyword evidence="5" id="KW-1185">Reference proteome</keyword>
<dbReference type="Gene3D" id="1.10.238.10">
    <property type="entry name" value="EF-hand"/>
    <property type="match status" value="1"/>
</dbReference>
<evidence type="ECO:0000256" key="2">
    <source>
        <dbReference type="ARBA" id="ARBA00022837"/>
    </source>
</evidence>
<dbReference type="SUPFAM" id="SSF47473">
    <property type="entry name" value="EF-hand"/>
    <property type="match status" value="1"/>
</dbReference>
<evidence type="ECO:0000256" key="1">
    <source>
        <dbReference type="ARBA" id="ARBA00022737"/>
    </source>
</evidence>
<feature type="domain" description="EF-hand" evidence="3">
    <location>
        <begin position="102"/>
        <end position="137"/>
    </location>
</feature>
<dbReference type="PROSITE" id="PS00018">
    <property type="entry name" value="EF_HAND_1"/>
    <property type="match status" value="1"/>
</dbReference>
<dbReference type="EMBL" id="JBAMIC010000003">
    <property type="protein sequence ID" value="KAK7109368.1"/>
    <property type="molecule type" value="Genomic_DNA"/>
</dbReference>
<evidence type="ECO:0000313" key="4">
    <source>
        <dbReference type="EMBL" id="KAK7109368.1"/>
    </source>
</evidence>
<dbReference type="GO" id="GO:0005509">
    <property type="term" value="F:calcium ion binding"/>
    <property type="evidence" value="ECO:0007669"/>
    <property type="project" value="InterPro"/>
</dbReference>
<name>A0AAN9GHR6_9CAEN</name>
<dbReference type="PRINTS" id="PR00450">
    <property type="entry name" value="RECOVERIN"/>
</dbReference>
<dbReference type="PROSITE" id="PS50222">
    <property type="entry name" value="EF_HAND_2"/>
    <property type="match status" value="2"/>
</dbReference>
<gene>
    <name evidence="4" type="ORF">V1264_013418</name>
</gene>
<comment type="caution">
    <text evidence="4">The sequence shown here is derived from an EMBL/GenBank/DDBJ whole genome shotgun (WGS) entry which is preliminary data.</text>
</comment>
<proteinExistence type="predicted"/>
<dbReference type="InterPro" id="IPR011992">
    <property type="entry name" value="EF-hand-dom_pair"/>
</dbReference>
<protein>
    <recommendedName>
        <fullName evidence="3">EF-hand domain-containing protein</fullName>
    </recommendedName>
</protein>
<dbReference type="InterPro" id="IPR002048">
    <property type="entry name" value="EF_hand_dom"/>
</dbReference>
<feature type="domain" description="EF-hand" evidence="3">
    <location>
        <begin position="66"/>
        <end position="101"/>
    </location>
</feature>
<evidence type="ECO:0000313" key="5">
    <source>
        <dbReference type="Proteomes" id="UP001374579"/>
    </source>
</evidence>
<dbReference type="PANTHER" id="PTHR23056">
    <property type="entry name" value="CALCINEURIN B"/>
    <property type="match status" value="1"/>
</dbReference>
<dbReference type="Proteomes" id="UP001374579">
    <property type="component" value="Unassembled WGS sequence"/>
</dbReference>
<keyword evidence="1" id="KW-0677">Repeat</keyword>
<evidence type="ECO:0000259" key="3">
    <source>
        <dbReference type="PROSITE" id="PS50222"/>
    </source>
</evidence>
<dbReference type="Pfam" id="PF13499">
    <property type="entry name" value="EF-hand_7"/>
    <property type="match status" value="1"/>
</dbReference>
<keyword evidence="2" id="KW-0106">Calcium</keyword>
<sequence>MSVFKKKFVNPHKLEKKIVTLSKESKLKRETVKQLMYYFQTITKKYGGKMPRTQFRQEMTSRFNLMDDFMLDNLYRCFDLKNRGSLTMEEYLRGMGGFLSDDMEIITKLSFTVYDLNGDGYITREEMMQWLKTSLTRQSHEDDSDEGVKELIDIIIKKLDCLDHDNRVSLKDFRAAVAEDDLLLESLSSCLPPTENKKAFFLMISGDLKYTLSPSGPSAPVRFDAPVRK</sequence>
<reference evidence="4 5" key="1">
    <citation type="submission" date="2024-02" db="EMBL/GenBank/DDBJ databases">
        <title>Chromosome-scale genome assembly of the rough periwinkle Littorina saxatilis.</title>
        <authorList>
            <person name="De Jode A."/>
            <person name="Faria R."/>
            <person name="Formenti G."/>
            <person name="Sims Y."/>
            <person name="Smith T.P."/>
            <person name="Tracey A."/>
            <person name="Wood J.M.D."/>
            <person name="Zagrodzka Z.B."/>
            <person name="Johannesson K."/>
            <person name="Butlin R.K."/>
            <person name="Leder E.H."/>
        </authorList>
    </citation>
    <scope>NUCLEOTIDE SEQUENCE [LARGE SCALE GENOMIC DNA]</scope>
    <source>
        <strain evidence="4">Snail1</strain>
        <tissue evidence="4">Muscle</tissue>
    </source>
</reference>